<comment type="caution">
    <text evidence="2">The sequence shown here is derived from an EMBL/GenBank/DDBJ whole genome shotgun (WGS) entry which is preliminary data.</text>
</comment>
<dbReference type="AlphaFoldDB" id="A0AAV7KQM5"/>
<evidence type="ECO:0000313" key="2">
    <source>
        <dbReference type="EMBL" id="KAJ1081417.1"/>
    </source>
</evidence>
<dbReference type="Proteomes" id="UP001066276">
    <property type="component" value="Chromosome 12"/>
</dbReference>
<keyword evidence="3" id="KW-1185">Reference proteome</keyword>
<evidence type="ECO:0000256" key="1">
    <source>
        <dbReference type="SAM" id="MobiDB-lite"/>
    </source>
</evidence>
<protein>
    <submittedName>
        <fullName evidence="2">Uncharacterized protein</fullName>
    </submittedName>
</protein>
<proteinExistence type="predicted"/>
<feature type="region of interest" description="Disordered" evidence="1">
    <location>
        <begin position="1"/>
        <end position="28"/>
    </location>
</feature>
<reference evidence="2" key="1">
    <citation type="journal article" date="2022" name="bioRxiv">
        <title>Sequencing and chromosome-scale assembly of the giantPleurodeles waltlgenome.</title>
        <authorList>
            <person name="Brown T."/>
            <person name="Elewa A."/>
            <person name="Iarovenko S."/>
            <person name="Subramanian E."/>
            <person name="Araus A.J."/>
            <person name="Petzold A."/>
            <person name="Susuki M."/>
            <person name="Suzuki K.-i.T."/>
            <person name="Hayashi T."/>
            <person name="Toyoda A."/>
            <person name="Oliveira C."/>
            <person name="Osipova E."/>
            <person name="Leigh N.D."/>
            <person name="Simon A."/>
            <person name="Yun M.H."/>
        </authorList>
    </citation>
    <scope>NUCLEOTIDE SEQUENCE</scope>
    <source>
        <strain evidence="2">20211129_DDA</strain>
        <tissue evidence="2">Liver</tissue>
    </source>
</reference>
<accession>A0AAV7KQM5</accession>
<dbReference type="EMBL" id="JANPWB010000016">
    <property type="protein sequence ID" value="KAJ1081417.1"/>
    <property type="molecule type" value="Genomic_DNA"/>
</dbReference>
<sequence length="89" mass="9637">MLCECEAEETGPLHPNVAQGEETRAENQQHSAHLSAPCTLIICVLQCAGHAYMILGKSETHTVRTIGSREWMSRLPPDLIQEGVPVAGS</sequence>
<gene>
    <name evidence="2" type="ORF">NDU88_001599</name>
</gene>
<evidence type="ECO:0000313" key="3">
    <source>
        <dbReference type="Proteomes" id="UP001066276"/>
    </source>
</evidence>
<name>A0AAV7KQM5_PLEWA</name>
<organism evidence="2 3">
    <name type="scientific">Pleurodeles waltl</name>
    <name type="common">Iberian ribbed newt</name>
    <dbReference type="NCBI Taxonomy" id="8319"/>
    <lineage>
        <taxon>Eukaryota</taxon>
        <taxon>Metazoa</taxon>
        <taxon>Chordata</taxon>
        <taxon>Craniata</taxon>
        <taxon>Vertebrata</taxon>
        <taxon>Euteleostomi</taxon>
        <taxon>Amphibia</taxon>
        <taxon>Batrachia</taxon>
        <taxon>Caudata</taxon>
        <taxon>Salamandroidea</taxon>
        <taxon>Salamandridae</taxon>
        <taxon>Pleurodelinae</taxon>
        <taxon>Pleurodeles</taxon>
    </lineage>
</organism>